<dbReference type="InterPro" id="IPR014059">
    <property type="entry name" value="TraI/TrwC_relax"/>
</dbReference>
<dbReference type="CDD" id="cd18809">
    <property type="entry name" value="SF1_C_RecD"/>
    <property type="match status" value="1"/>
</dbReference>
<dbReference type="Gene3D" id="3.40.50.300">
    <property type="entry name" value="P-loop containing nucleotide triphosphate hydrolases"/>
    <property type="match status" value="2"/>
</dbReference>
<gene>
    <name evidence="3" type="ORF">TsocGM_01320</name>
</gene>
<dbReference type="EMBL" id="RYZH01000002">
    <property type="protein sequence ID" value="RUL89440.1"/>
    <property type="molecule type" value="Genomic_DNA"/>
</dbReference>
<name>A0A432MQ15_9BACT</name>
<dbReference type="SUPFAM" id="SSF55464">
    <property type="entry name" value="Origin of replication-binding domain, RBD-like"/>
    <property type="match status" value="1"/>
</dbReference>
<dbReference type="InterPro" id="IPR014862">
    <property type="entry name" value="TrwC"/>
</dbReference>
<dbReference type="Pfam" id="PF13604">
    <property type="entry name" value="AAA_30"/>
    <property type="match status" value="1"/>
</dbReference>
<feature type="region of interest" description="Disordered" evidence="1">
    <location>
        <begin position="865"/>
        <end position="917"/>
    </location>
</feature>
<dbReference type="NCBIfam" id="NF041492">
    <property type="entry name" value="MobF"/>
    <property type="match status" value="1"/>
</dbReference>
<feature type="domain" description="AAA+ ATPase" evidence="2">
    <location>
        <begin position="454"/>
        <end position="672"/>
    </location>
</feature>
<dbReference type="NCBIfam" id="TIGR02686">
    <property type="entry name" value="relax_trwC"/>
    <property type="match status" value="1"/>
</dbReference>
<evidence type="ECO:0000256" key="1">
    <source>
        <dbReference type="SAM" id="MobiDB-lite"/>
    </source>
</evidence>
<dbReference type="Pfam" id="PF08751">
    <property type="entry name" value="TrwC"/>
    <property type="match status" value="1"/>
</dbReference>
<dbReference type="InterPro" id="IPR003593">
    <property type="entry name" value="AAA+_ATPase"/>
</dbReference>
<proteinExistence type="predicted"/>
<reference evidence="3 4" key="2">
    <citation type="submission" date="2019-01" db="EMBL/GenBank/DDBJ databases">
        <title>Tautonia sociabilis, a novel thermotolerant planctomycete of Isosphaeraceae family, isolated from a 4000 m deep subterranean habitat.</title>
        <authorList>
            <person name="Kovaleva O.L."/>
            <person name="Elcheninov A.G."/>
            <person name="Van Heerden E."/>
            <person name="Toshchakov S.V."/>
            <person name="Novikov A."/>
            <person name="Bonch-Osmolovskaya E.A."/>
            <person name="Kublanov I.V."/>
        </authorList>
    </citation>
    <scope>NUCLEOTIDE SEQUENCE [LARGE SCALE GENOMIC DNA]</scope>
    <source>
        <strain evidence="3 4">GM2012</strain>
    </source>
</reference>
<dbReference type="SMART" id="SM00382">
    <property type="entry name" value="AAA"/>
    <property type="match status" value="1"/>
</dbReference>
<accession>A0A432MQ15</accession>
<comment type="caution">
    <text evidence="3">The sequence shown here is derived from an EMBL/GenBank/DDBJ whole genome shotgun (WGS) entry which is preliminary data.</text>
</comment>
<keyword evidence="4" id="KW-1185">Reference proteome</keyword>
<dbReference type="SUPFAM" id="SSF52540">
    <property type="entry name" value="P-loop containing nucleoside triphosphate hydrolases"/>
    <property type="match status" value="2"/>
</dbReference>
<organism evidence="3 4">
    <name type="scientific">Tautonia sociabilis</name>
    <dbReference type="NCBI Taxonomy" id="2080755"/>
    <lineage>
        <taxon>Bacteria</taxon>
        <taxon>Pseudomonadati</taxon>
        <taxon>Planctomycetota</taxon>
        <taxon>Planctomycetia</taxon>
        <taxon>Isosphaerales</taxon>
        <taxon>Isosphaeraceae</taxon>
        <taxon>Tautonia</taxon>
    </lineage>
</organism>
<evidence type="ECO:0000259" key="2">
    <source>
        <dbReference type="SMART" id="SM00382"/>
    </source>
</evidence>
<reference evidence="3 4" key="1">
    <citation type="submission" date="2018-12" db="EMBL/GenBank/DDBJ databases">
        <authorList>
            <person name="Toschakov S.V."/>
        </authorList>
    </citation>
    <scope>NUCLEOTIDE SEQUENCE [LARGE SCALE GENOMIC DNA]</scope>
    <source>
        <strain evidence="3 4">GM2012</strain>
    </source>
</reference>
<dbReference type="Gene3D" id="2.30.30.940">
    <property type="match status" value="1"/>
</dbReference>
<dbReference type="InterPro" id="IPR027417">
    <property type="entry name" value="P-loop_NTPase"/>
</dbReference>
<dbReference type="Proteomes" id="UP000280296">
    <property type="component" value="Unassembled WGS sequence"/>
</dbReference>
<dbReference type="AlphaFoldDB" id="A0A432MQ15"/>
<evidence type="ECO:0000313" key="4">
    <source>
        <dbReference type="Proteomes" id="UP000280296"/>
    </source>
</evidence>
<sequence>MGLWRATPRPLALRSKRARVALSGSKRRALASDMLRIIQNASAAGAKSYYSTADYYVEGQELAGRWGGRGAGMLGLSGEVDRQAWESLCDNRHPRTGAPLTLRNKDHRTVGYDINFHVPKSVSVLHALTDDERITDAFRTAVRRTMNELEAEAQSRVRKGGKCSDRTTGNLVWGEFVHLTSRPVDGVPDPHLHAHCFAFNATWDEQERAWKAGQFRGIKRDAPYFQAVFHSHLADLLAGEGYGIRRTAKGWEVEGVSDRVIGLFSRRRDVIEKAAREEGITDDAQKDRLGAKTRERKATHLTGDQLRAEWRSRLAPDDLHAVARIRQRAIASPRIRDDRAAEEAMRFAIGHCFERRSAVPERQLFTEALKHSVGRASVEQVTRSPSPSELVIGTVQGRRMATTPHVLAEEGRMVEFARKGRGTRKALGDPDRLPTRTWLDRDQLRAVRHVLSSRDRVIVIRGAAGAGKTSLMQEAAEGIREGGREVFVFAPTAGASRGVLRQEGFGAADTVTRLLLDETLQERTRGQVIWIDEAGLLGSKTMARVFDLAERADARIVLSGDRRQHKSVERGSPLRLLEEEAGVIPAEVREIQRQKGLYKEAIKALSEGRAEEGFDRLDGLGWVREIGERDRHRQLAADYVEAVGAGETALVVSPTHLEKDRITREIRRVLREEGKLDGEGREIPVLISRQLTEAEKADPAQYQPGDVLLFHQNARGYRKGERIEATGAAALPLGQSGRFEVFHRGKLAIAPGDVVRITRNGTTADRKHALHNGDLHRVRSFGRDGDIELDNGWTIARDFGHLDYGYVVTSHAAQGKTVDRVFVGQSADSFAATSREQFYVSCSRGRKSATVYTNDKQALRAQLARSEQQMSARDVAAAGPRPPVPKIRQRLKEAERRRLVRIPAPARAPAQERQHER</sequence>
<protein>
    <submittedName>
        <fullName evidence="3">Conjugative relaxase</fullName>
    </submittedName>
</protein>
<evidence type="ECO:0000313" key="3">
    <source>
        <dbReference type="EMBL" id="RUL89440.1"/>
    </source>
</evidence>